<dbReference type="RefSeq" id="WP_194509760.1">
    <property type="nucleotide sequence ID" value="NZ_JADILU010000009.1"/>
</dbReference>
<comment type="caution">
    <text evidence="2">The sequence shown here is derived from an EMBL/GenBank/DDBJ whole genome shotgun (WGS) entry which is preliminary data.</text>
</comment>
<dbReference type="SUPFAM" id="SSF55729">
    <property type="entry name" value="Acyl-CoA N-acyltransferases (Nat)"/>
    <property type="match status" value="1"/>
</dbReference>
<evidence type="ECO:0000313" key="3">
    <source>
        <dbReference type="Proteomes" id="UP001597548"/>
    </source>
</evidence>
<organism evidence="2 3">
    <name type="scientific">Psychroserpens luteus</name>
    <dbReference type="NCBI Taxonomy" id="1434066"/>
    <lineage>
        <taxon>Bacteria</taxon>
        <taxon>Pseudomonadati</taxon>
        <taxon>Bacteroidota</taxon>
        <taxon>Flavobacteriia</taxon>
        <taxon>Flavobacteriales</taxon>
        <taxon>Flavobacteriaceae</taxon>
        <taxon>Psychroserpens</taxon>
    </lineage>
</organism>
<dbReference type="Proteomes" id="UP001597548">
    <property type="component" value="Unassembled WGS sequence"/>
</dbReference>
<evidence type="ECO:0000313" key="2">
    <source>
        <dbReference type="EMBL" id="MFD2917678.1"/>
    </source>
</evidence>
<dbReference type="PROSITE" id="PS51186">
    <property type="entry name" value="GNAT"/>
    <property type="match status" value="1"/>
</dbReference>
<dbReference type="Gene3D" id="3.40.630.30">
    <property type="match status" value="1"/>
</dbReference>
<name>A0ABW6A127_9FLAO</name>
<dbReference type="EMBL" id="JBHUOS010000015">
    <property type="protein sequence ID" value="MFD2917678.1"/>
    <property type="molecule type" value="Genomic_DNA"/>
</dbReference>
<gene>
    <name evidence="2" type="ORF">ACFS29_18645</name>
</gene>
<protein>
    <submittedName>
        <fullName evidence="2">GNAT family N-acetyltransferase</fullName>
    </submittedName>
</protein>
<dbReference type="CDD" id="cd04301">
    <property type="entry name" value="NAT_SF"/>
    <property type="match status" value="1"/>
</dbReference>
<reference evidence="3" key="1">
    <citation type="journal article" date="2019" name="Int. J. Syst. Evol. Microbiol.">
        <title>The Global Catalogue of Microorganisms (GCM) 10K type strain sequencing project: providing services to taxonomists for standard genome sequencing and annotation.</title>
        <authorList>
            <consortium name="The Broad Institute Genomics Platform"/>
            <consortium name="The Broad Institute Genome Sequencing Center for Infectious Disease"/>
            <person name="Wu L."/>
            <person name="Ma J."/>
        </authorList>
    </citation>
    <scope>NUCLEOTIDE SEQUENCE [LARGE SCALE GENOMIC DNA]</scope>
    <source>
        <strain evidence="3">KCTC 32514</strain>
    </source>
</reference>
<dbReference type="InterPro" id="IPR000182">
    <property type="entry name" value="GNAT_dom"/>
</dbReference>
<feature type="domain" description="N-acetyltransferase" evidence="1">
    <location>
        <begin position="10"/>
        <end position="148"/>
    </location>
</feature>
<sequence>MKNKINSSTFKIERLNQNLSNSALLFLENIFYKEQNIPKELISLVSDNQKWWCIRNKDGIVGIVAVWKINNEWHWGRLAIHEKLRGFGLGKKLVTESLVEIFQMGIEKIIVDARDITVEMVLKMGGKITGKKSNFYGNSITPMEIYKKDFLLKS</sequence>
<dbReference type="Pfam" id="PF13673">
    <property type="entry name" value="Acetyltransf_10"/>
    <property type="match status" value="1"/>
</dbReference>
<accession>A0ABW6A127</accession>
<evidence type="ECO:0000259" key="1">
    <source>
        <dbReference type="PROSITE" id="PS51186"/>
    </source>
</evidence>
<keyword evidence="3" id="KW-1185">Reference proteome</keyword>
<dbReference type="InterPro" id="IPR016181">
    <property type="entry name" value="Acyl_CoA_acyltransferase"/>
</dbReference>
<proteinExistence type="predicted"/>